<organism evidence="3 4">
    <name type="scientific">Hypocrea jecorina (strain ATCC 56765 / BCRC 32924 / NRRL 11460 / Rut C-30)</name>
    <name type="common">Trichoderma reesei</name>
    <dbReference type="NCBI Taxonomy" id="1344414"/>
    <lineage>
        <taxon>Eukaryota</taxon>
        <taxon>Fungi</taxon>
        <taxon>Dikarya</taxon>
        <taxon>Ascomycota</taxon>
        <taxon>Pezizomycotina</taxon>
        <taxon>Sordariomycetes</taxon>
        <taxon>Hypocreomycetidae</taxon>
        <taxon>Hypocreales</taxon>
        <taxon>Hypocreaceae</taxon>
        <taxon>Trichoderma</taxon>
    </lineage>
</organism>
<dbReference type="Proteomes" id="UP000024376">
    <property type="component" value="Unassembled WGS sequence"/>
</dbReference>
<dbReference type="SMART" id="SM00960">
    <property type="entry name" value="Robl_LC7"/>
    <property type="match status" value="1"/>
</dbReference>
<dbReference type="AlphaFoldDB" id="A0A024S7B3"/>
<dbReference type="HOGENOM" id="CLU_113002_0_0_1"/>
<comment type="similarity">
    <text evidence="1">Belongs to the GAMAD family.</text>
</comment>
<dbReference type="SUPFAM" id="SSF103196">
    <property type="entry name" value="Roadblock/LC7 domain"/>
    <property type="match status" value="1"/>
</dbReference>
<sequence length="136" mass="14792">MSEIPTTNGYDALEEKLGRLSRKPGVKASIVLDRTTGAILKTSGQVDALQTAKSRNASTAASFSNDAPAAEEGEAHGVEEFALMIWTFVNSSGQLVQDVDTEDELKLLRLRTKKQEIVIVPDPKYILTVIHECHPA</sequence>
<proteinExistence type="inferred from homology"/>
<reference evidence="4" key="1">
    <citation type="journal article" date="2013" name="Ind. Biotechnol.">
        <title>Comparative genomics analysis of Trichoderma reesei strains.</title>
        <authorList>
            <person name="Koike H."/>
            <person name="Aerts A."/>
            <person name="LaButti K."/>
            <person name="Grigoriev I.V."/>
            <person name="Baker S.E."/>
        </authorList>
    </citation>
    <scope>NUCLEOTIDE SEQUENCE [LARGE SCALE GENOMIC DNA]</scope>
    <source>
        <strain evidence="4">ATCC 56765 / BCRC 32924 / NRRL 11460 / Rut C-30</strain>
    </source>
</reference>
<feature type="domain" description="Roadblock/LAMTOR2" evidence="2">
    <location>
        <begin position="13"/>
        <end position="131"/>
    </location>
</feature>
<dbReference type="EMBL" id="KI911150">
    <property type="protein sequence ID" value="ETS00953.1"/>
    <property type="molecule type" value="Genomic_DNA"/>
</dbReference>
<dbReference type="KEGG" id="trr:M419DRAFT_36429"/>
<protein>
    <recommendedName>
        <fullName evidence="2">Roadblock/LAMTOR2 domain-containing protein</fullName>
    </recommendedName>
</protein>
<dbReference type="PANTHER" id="PTHR10779">
    <property type="entry name" value="DYNEIN LIGHT CHAIN ROADBLOCK"/>
    <property type="match status" value="1"/>
</dbReference>
<evidence type="ECO:0000313" key="4">
    <source>
        <dbReference type="Proteomes" id="UP000024376"/>
    </source>
</evidence>
<evidence type="ECO:0000259" key="2">
    <source>
        <dbReference type="SMART" id="SM00960"/>
    </source>
</evidence>
<accession>A0A024S7B3</accession>
<evidence type="ECO:0000256" key="1">
    <source>
        <dbReference type="ARBA" id="ARBA00007191"/>
    </source>
</evidence>
<evidence type="ECO:0000313" key="3">
    <source>
        <dbReference type="EMBL" id="ETS00953.1"/>
    </source>
</evidence>
<name>A0A024S7B3_HYPJR</name>
<dbReference type="OrthoDB" id="9985637at2759"/>
<dbReference type="InterPro" id="IPR004942">
    <property type="entry name" value="Roadblock/LAMTOR2_dom"/>
</dbReference>
<gene>
    <name evidence="3" type="ORF">M419DRAFT_36429</name>
</gene>
<dbReference type="Gene3D" id="3.30.450.30">
    <property type="entry name" value="Dynein light chain 2a, cytoplasmic"/>
    <property type="match status" value="1"/>
</dbReference>